<evidence type="ECO:0000259" key="4">
    <source>
        <dbReference type="Pfam" id="PF00288"/>
    </source>
</evidence>
<dbReference type="Gene3D" id="3.30.230.120">
    <property type="match status" value="1"/>
</dbReference>
<keyword evidence="1" id="KW-0547">Nucleotide-binding</keyword>
<dbReference type="PANTHER" id="PTHR10457:SF7">
    <property type="entry name" value="GALACTOKINASE-RELATED"/>
    <property type="match status" value="1"/>
</dbReference>
<sequence length="356" mass="37594">MTDIFTRTLESGPVENSAPCRVDMGGTLDIPAFYLSIRKPAPLTFNIALDLRTRVRLLPHDPGRVKVSSRGFESADFPLDEAPFSHPLGLMFAIAVYFNGMDSQSPGVHMEIDSASPPRSALGGSSAAAVAAVGAFLQARAPGSQKQGDMFRTGAALTAHAIEQGAAGVPCGRQDHLAAAFGGVSAWLWKKGPGEVCFERKSLLKKEDIPDFEKKILIAYCGRPHVSQDINGRWIAAFLAGENRTVWKKIAHCARTFTDAVEKGDIRAAASAMSRETALRLEMTPDALDDMGRAFVRAAADAGCGAKFTGAGGGGCVWAMGEGPDIARLKEKWKPLAAAGPGSRVLDAGIDSLGLA</sequence>
<dbReference type="SUPFAM" id="SSF54211">
    <property type="entry name" value="Ribosomal protein S5 domain 2-like"/>
    <property type="match status" value="1"/>
</dbReference>
<proteinExistence type="predicted"/>
<dbReference type="Pfam" id="PF08544">
    <property type="entry name" value="GHMP_kinases_C"/>
    <property type="match status" value="1"/>
</dbReference>
<reference evidence="6" key="1">
    <citation type="submission" date="2019-01" db="EMBL/GenBank/DDBJ databases">
        <authorList>
            <consortium name="Genoscope - CEA"/>
            <person name="William W."/>
        </authorList>
    </citation>
    <scope>NUCLEOTIDE SEQUENCE</scope>
    <source>
        <strain evidence="6">CR-1</strain>
    </source>
</reference>
<dbReference type="AlphaFoldDB" id="A0A484HNZ4"/>
<accession>A0A484HNZ4</accession>
<protein>
    <submittedName>
        <fullName evidence="6">Galactokinase</fullName>
    </submittedName>
</protein>
<evidence type="ECO:0000256" key="2">
    <source>
        <dbReference type="ARBA" id="ARBA00022777"/>
    </source>
</evidence>
<dbReference type="PRINTS" id="PR00959">
    <property type="entry name" value="MEVGALKINASE"/>
</dbReference>
<evidence type="ECO:0000256" key="1">
    <source>
        <dbReference type="ARBA" id="ARBA00022741"/>
    </source>
</evidence>
<dbReference type="InterPro" id="IPR036554">
    <property type="entry name" value="GHMP_kinase_C_sf"/>
</dbReference>
<dbReference type="SUPFAM" id="SSF55060">
    <property type="entry name" value="GHMP Kinase, C-terminal domain"/>
    <property type="match status" value="1"/>
</dbReference>
<dbReference type="InterPro" id="IPR013750">
    <property type="entry name" value="GHMP_kinase_C_dom"/>
</dbReference>
<keyword evidence="3" id="KW-0067">ATP-binding</keyword>
<evidence type="ECO:0000259" key="5">
    <source>
        <dbReference type="Pfam" id="PF08544"/>
    </source>
</evidence>
<dbReference type="GO" id="GO:0005829">
    <property type="term" value="C:cytosol"/>
    <property type="evidence" value="ECO:0007669"/>
    <property type="project" value="TreeGrafter"/>
</dbReference>
<dbReference type="InterPro" id="IPR020568">
    <property type="entry name" value="Ribosomal_Su5_D2-typ_SF"/>
</dbReference>
<feature type="domain" description="GHMP kinase N-terminal" evidence="4">
    <location>
        <begin position="102"/>
        <end position="183"/>
    </location>
</feature>
<dbReference type="GO" id="GO:0004335">
    <property type="term" value="F:galactokinase activity"/>
    <property type="evidence" value="ECO:0007669"/>
    <property type="project" value="TreeGrafter"/>
</dbReference>
<name>A0A484HNZ4_9BACT</name>
<keyword evidence="2 6" id="KW-0418">Kinase</keyword>
<dbReference type="PANTHER" id="PTHR10457">
    <property type="entry name" value="MEVALONATE KINASE/GALACTOKINASE"/>
    <property type="match status" value="1"/>
</dbReference>
<gene>
    <name evidence="6" type="ORF">EPICR_60009</name>
</gene>
<dbReference type="InterPro" id="IPR006204">
    <property type="entry name" value="GHMP_kinase_N_dom"/>
</dbReference>
<feature type="domain" description="GHMP kinase C-terminal" evidence="5">
    <location>
        <begin position="259"/>
        <end position="333"/>
    </location>
</feature>
<dbReference type="EMBL" id="CAACVI010000049">
    <property type="protein sequence ID" value="VEN75023.1"/>
    <property type="molecule type" value="Genomic_DNA"/>
</dbReference>
<keyword evidence="2 6" id="KW-0808">Transferase</keyword>
<dbReference type="GO" id="GO:0005524">
    <property type="term" value="F:ATP binding"/>
    <property type="evidence" value="ECO:0007669"/>
    <property type="project" value="UniProtKB-KW"/>
</dbReference>
<evidence type="ECO:0000256" key="3">
    <source>
        <dbReference type="ARBA" id="ARBA00022840"/>
    </source>
</evidence>
<dbReference type="GO" id="GO:0006012">
    <property type="term" value="P:galactose metabolic process"/>
    <property type="evidence" value="ECO:0007669"/>
    <property type="project" value="TreeGrafter"/>
</dbReference>
<dbReference type="Pfam" id="PF00288">
    <property type="entry name" value="GHMP_kinases_N"/>
    <property type="match status" value="1"/>
</dbReference>
<organism evidence="6">
    <name type="scientific">uncultured Desulfobacteraceae bacterium</name>
    <dbReference type="NCBI Taxonomy" id="218296"/>
    <lineage>
        <taxon>Bacteria</taxon>
        <taxon>Pseudomonadati</taxon>
        <taxon>Thermodesulfobacteriota</taxon>
        <taxon>Desulfobacteria</taxon>
        <taxon>Desulfobacterales</taxon>
        <taxon>Desulfobacteraceae</taxon>
        <taxon>environmental samples</taxon>
    </lineage>
</organism>
<evidence type="ECO:0000313" key="6">
    <source>
        <dbReference type="EMBL" id="VEN75023.1"/>
    </source>
</evidence>